<dbReference type="EMBL" id="PNBX01000006">
    <property type="protein sequence ID" value="TMO70199.1"/>
    <property type="molecule type" value="Genomic_DNA"/>
</dbReference>
<keyword evidence="5" id="KW-1185">Reference proteome</keyword>
<dbReference type="OrthoDB" id="6309534at2"/>
<evidence type="ECO:0000313" key="5">
    <source>
        <dbReference type="Proteomes" id="UP000307164"/>
    </source>
</evidence>
<accession>A0A5S3VD77</accession>
<evidence type="ECO:0000313" key="6">
    <source>
        <dbReference type="Proteomes" id="UP000307217"/>
    </source>
</evidence>
<feature type="signal peptide" evidence="2">
    <location>
        <begin position="1"/>
        <end position="19"/>
    </location>
</feature>
<organism evidence="3 6">
    <name type="scientific">Pseudoalteromonas aurantia</name>
    <dbReference type="NCBI Taxonomy" id="43654"/>
    <lineage>
        <taxon>Bacteria</taxon>
        <taxon>Pseudomonadati</taxon>
        <taxon>Pseudomonadota</taxon>
        <taxon>Gammaproteobacteria</taxon>
        <taxon>Alteromonadales</taxon>
        <taxon>Pseudoalteromonadaceae</taxon>
        <taxon>Pseudoalteromonas</taxon>
    </lineage>
</organism>
<dbReference type="Proteomes" id="UP000307217">
    <property type="component" value="Unassembled WGS sequence"/>
</dbReference>
<dbReference type="AlphaFoldDB" id="A0A5S3VD77"/>
<reference evidence="5 6" key="2">
    <citation type="submission" date="2019-06" db="EMBL/GenBank/DDBJ databases">
        <title>Co-occurence of chitin degradation, pigmentation and bioactivity in marine Pseudoalteromonas.</title>
        <authorList>
            <person name="Sonnenschein E.C."/>
            <person name="Bech P.K."/>
        </authorList>
    </citation>
    <scope>NUCLEOTIDE SEQUENCE [LARGE SCALE GENOMIC DNA]</scope>
    <source>
        <strain evidence="6">S3790</strain>
        <strain evidence="5">S3895</strain>
    </source>
</reference>
<proteinExistence type="predicted"/>
<evidence type="ECO:0000313" key="3">
    <source>
        <dbReference type="EMBL" id="TMO70199.1"/>
    </source>
</evidence>
<feature type="chain" id="PRO_5024363285" evidence="2">
    <location>
        <begin position="20"/>
        <end position="324"/>
    </location>
</feature>
<gene>
    <name evidence="3" type="ORF">CWC19_01815</name>
    <name evidence="4" type="ORF">CWC20_04480</name>
</gene>
<protein>
    <submittedName>
        <fullName evidence="3">Uncharacterized protein</fullName>
    </submittedName>
</protein>
<feature type="coiled-coil region" evidence="1">
    <location>
        <begin position="109"/>
        <end position="141"/>
    </location>
</feature>
<evidence type="ECO:0000313" key="4">
    <source>
        <dbReference type="EMBL" id="TMO77438.1"/>
    </source>
</evidence>
<reference evidence="3" key="3">
    <citation type="submission" date="2019-09" db="EMBL/GenBank/DDBJ databases">
        <title>Co-occurence of chitin degradation, pigmentation and bioactivity in marine Pseudoalteromonas.</title>
        <authorList>
            <person name="Sonnenschein E.C."/>
            <person name="Bech P.K."/>
        </authorList>
    </citation>
    <scope>NUCLEOTIDE SEQUENCE</scope>
    <source>
        <strain evidence="3">S3790</strain>
        <strain evidence="4">S3895</strain>
    </source>
</reference>
<dbReference type="RefSeq" id="WP_138589713.1">
    <property type="nucleotide sequence ID" value="NZ_PNBW01000020.1"/>
</dbReference>
<sequence length="324" mass="36382">MRRALGLALLCTLPTLSFANSDESGLMEEAAAACYKMRATDWFDEPSIGSDNKLAQQTVLSNEYEQLRLQLEALNPNYAQNTQKVDISGRAAKPFNEIITYCSDKMAALKRYTRELAELKVTRAEAERIRLEEEAQAKADKEYAAQMAAQDLDVKLTDIAAEHGYDAYIGSIRAFYQQHYAGASIDELAEYAMVPAEDAERYTMQRVIGDYAIYQGTDDASPHTRLIALEKTSDGSYGQYARLPLEAYVVLEKKTFKTWRGGEREILVFGRAEDHPAGGSFLVWLFLLIIAGGAGYHFREQLLPHLEPLLNKAKQAKDDLETRK</sequence>
<keyword evidence="2" id="KW-0732">Signal</keyword>
<dbReference type="EMBL" id="PNBW01000020">
    <property type="protein sequence ID" value="TMO77438.1"/>
    <property type="molecule type" value="Genomic_DNA"/>
</dbReference>
<name>A0A5S3VD77_9GAMM</name>
<keyword evidence="1" id="KW-0175">Coiled coil</keyword>
<evidence type="ECO:0000256" key="1">
    <source>
        <dbReference type="SAM" id="Coils"/>
    </source>
</evidence>
<evidence type="ECO:0000256" key="2">
    <source>
        <dbReference type="SAM" id="SignalP"/>
    </source>
</evidence>
<reference evidence="5 6" key="1">
    <citation type="submission" date="2018-01" db="EMBL/GenBank/DDBJ databases">
        <authorList>
            <person name="Paulsen S."/>
            <person name="Gram L.K."/>
        </authorList>
    </citation>
    <scope>NUCLEOTIDE SEQUENCE [LARGE SCALE GENOMIC DNA]</scope>
    <source>
        <strain evidence="3 6">S3790</strain>
        <strain evidence="4 5">S3895</strain>
    </source>
</reference>
<dbReference type="Proteomes" id="UP000307164">
    <property type="component" value="Unassembled WGS sequence"/>
</dbReference>
<comment type="caution">
    <text evidence="3">The sequence shown here is derived from an EMBL/GenBank/DDBJ whole genome shotgun (WGS) entry which is preliminary data.</text>
</comment>